<comment type="caution">
    <text evidence="7">The sequence shown here is derived from an EMBL/GenBank/DDBJ whole genome shotgun (WGS) entry which is preliminary data.</text>
</comment>
<dbReference type="AlphaFoldDB" id="A0A9W4SZH7"/>
<keyword evidence="6" id="KW-0503">Monooxygenase</keyword>
<protein>
    <submittedName>
        <fullName evidence="7">519_t:CDS:1</fullName>
    </submittedName>
</protein>
<keyword evidence="3" id="KW-0479">Metal-binding</keyword>
<dbReference type="PRINTS" id="PR00463">
    <property type="entry name" value="EP450I"/>
</dbReference>
<dbReference type="EMBL" id="CAMKVN010004581">
    <property type="protein sequence ID" value="CAI2187348.1"/>
    <property type="molecule type" value="Genomic_DNA"/>
</dbReference>
<dbReference type="GO" id="GO:0020037">
    <property type="term" value="F:heme binding"/>
    <property type="evidence" value="ECO:0007669"/>
    <property type="project" value="InterPro"/>
</dbReference>
<reference evidence="7" key="1">
    <citation type="submission" date="2022-08" db="EMBL/GenBank/DDBJ databases">
        <authorList>
            <person name="Kallberg Y."/>
            <person name="Tangrot J."/>
            <person name="Rosling A."/>
        </authorList>
    </citation>
    <scope>NUCLEOTIDE SEQUENCE</scope>
    <source>
        <strain evidence="7">Wild A</strain>
    </source>
</reference>
<dbReference type="InterPro" id="IPR050196">
    <property type="entry name" value="Cytochrome_P450_Monoox"/>
</dbReference>
<dbReference type="PRINTS" id="PR00385">
    <property type="entry name" value="P450"/>
</dbReference>
<dbReference type="GO" id="GO:0004497">
    <property type="term" value="F:monooxygenase activity"/>
    <property type="evidence" value="ECO:0007669"/>
    <property type="project" value="UniProtKB-KW"/>
</dbReference>
<evidence type="ECO:0000256" key="3">
    <source>
        <dbReference type="ARBA" id="ARBA00022723"/>
    </source>
</evidence>
<evidence type="ECO:0000313" key="8">
    <source>
        <dbReference type="Proteomes" id="UP001153678"/>
    </source>
</evidence>
<name>A0A9W4SZH7_9GLOM</name>
<evidence type="ECO:0000256" key="6">
    <source>
        <dbReference type="ARBA" id="ARBA00023033"/>
    </source>
</evidence>
<dbReference type="Pfam" id="PF00067">
    <property type="entry name" value="p450"/>
    <property type="match status" value="2"/>
</dbReference>
<dbReference type="InterPro" id="IPR036396">
    <property type="entry name" value="Cyt_P450_sf"/>
</dbReference>
<accession>A0A9W4SZH7</accession>
<dbReference type="InterPro" id="IPR001128">
    <property type="entry name" value="Cyt_P450"/>
</dbReference>
<dbReference type="Proteomes" id="UP001153678">
    <property type="component" value="Unassembled WGS sequence"/>
</dbReference>
<dbReference type="PANTHER" id="PTHR24291">
    <property type="entry name" value="CYTOCHROME P450 FAMILY 4"/>
    <property type="match status" value="1"/>
</dbReference>
<evidence type="ECO:0000256" key="1">
    <source>
        <dbReference type="ARBA" id="ARBA00010617"/>
    </source>
</evidence>
<evidence type="ECO:0000256" key="5">
    <source>
        <dbReference type="ARBA" id="ARBA00023004"/>
    </source>
</evidence>
<evidence type="ECO:0000256" key="2">
    <source>
        <dbReference type="ARBA" id="ARBA00022617"/>
    </source>
</evidence>
<gene>
    <name evidence="7" type="ORF">FWILDA_LOCUS13035</name>
</gene>
<comment type="similarity">
    <text evidence="1">Belongs to the cytochrome P450 family.</text>
</comment>
<sequence length="411" mass="47316">MFAIISIIVILVIFAYFIHDKNKLPKELEGIPSASIWPTLWSLLRKKHHDEIEETIAKYSGGYDIYLNRLIGQTAININDPTYLKDFFTNLEDDDPPKISMPSGGALSEFFGDGLIFSNGNKWRTYRKLANPAFNNALSPEFVGETTFELFNFMQQNLNRPVDIFEIMQRTTIELLGKLAFGYQFGAMLEICRNSSYYKSHNRKFFKANEEFNEFVSDIIKAKRNEIENTKDSNNENSKNGRIDLLTGMLQHANQEGISTDFKQLRDEMVGFFVAGHDTTSMALSTSFYFLAKHPEMQERAREEVISVLGNEPLIPTTEQLKAMKYINAVIKESLRIYPPSTAIIPRKLKKPKKIGPYLLPANVICSTNIWQINHHPKYWVNPEQYNPERFLNNEKIHAFSWIPFSSGARN</sequence>
<dbReference type="Gene3D" id="1.10.630.10">
    <property type="entry name" value="Cytochrome P450"/>
    <property type="match status" value="1"/>
</dbReference>
<keyword evidence="2" id="KW-0349">Heme</keyword>
<dbReference type="InterPro" id="IPR002401">
    <property type="entry name" value="Cyt_P450_E_grp-I"/>
</dbReference>
<organism evidence="7 8">
    <name type="scientific">Funneliformis geosporum</name>
    <dbReference type="NCBI Taxonomy" id="1117311"/>
    <lineage>
        <taxon>Eukaryota</taxon>
        <taxon>Fungi</taxon>
        <taxon>Fungi incertae sedis</taxon>
        <taxon>Mucoromycota</taxon>
        <taxon>Glomeromycotina</taxon>
        <taxon>Glomeromycetes</taxon>
        <taxon>Glomerales</taxon>
        <taxon>Glomeraceae</taxon>
        <taxon>Funneliformis</taxon>
    </lineage>
</organism>
<evidence type="ECO:0000256" key="4">
    <source>
        <dbReference type="ARBA" id="ARBA00023002"/>
    </source>
</evidence>
<dbReference type="GO" id="GO:0016705">
    <property type="term" value="F:oxidoreductase activity, acting on paired donors, with incorporation or reduction of molecular oxygen"/>
    <property type="evidence" value="ECO:0007669"/>
    <property type="project" value="InterPro"/>
</dbReference>
<evidence type="ECO:0000313" key="7">
    <source>
        <dbReference type="EMBL" id="CAI2187348.1"/>
    </source>
</evidence>
<keyword evidence="4" id="KW-0560">Oxidoreductase</keyword>
<dbReference type="OrthoDB" id="1470350at2759"/>
<keyword evidence="5" id="KW-0408">Iron</keyword>
<feature type="non-terminal residue" evidence="7">
    <location>
        <position position="411"/>
    </location>
</feature>
<dbReference type="GO" id="GO:0005506">
    <property type="term" value="F:iron ion binding"/>
    <property type="evidence" value="ECO:0007669"/>
    <property type="project" value="InterPro"/>
</dbReference>
<dbReference type="PANTHER" id="PTHR24291:SF50">
    <property type="entry name" value="BIFUNCTIONAL ALBAFLAVENONE MONOOXYGENASE_TERPENE SYNTHASE"/>
    <property type="match status" value="1"/>
</dbReference>
<dbReference type="SUPFAM" id="SSF48264">
    <property type="entry name" value="Cytochrome P450"/>
    <property type="match status" value="1"/>
</dbReference>
<keyword evidence="8" id="KW-1185">Reference proteome</keyword>
<proteinExistence type="inferred from homology"/>